<reference evidence="2" key="1">
    <citation type="submission" date="2023-07" db="EMBL/GenBank/DDBJ databases">
        <title>Genome mining of underrepresented organisms for secondary metabolites.</title>
        <authorList>
            <person name="D'Agostino P.M."/>
        </authorList>
    </citation>
    <scope>NUCLEOTIDE SEQUENCE [LARGE SCALE GENOMIC DNA]</scope>
    <source>
        <strain evidence="2">WS4403</strain>
    </source>
</reference>
<name>A0ABS4PC30_9GAMM</name>
<proteinExistence type="predicted"/>
<sequence>MKKTGTAILVLIILTTGAYIAQQLSRPVEVIAVHQDKNWSTVLVKNFPITADGKVDW</sequence>
<dbReference type="EMBL" id="JAGGMQ010000001">
    <property type="protein sequence ID" value="MBP2169675.1"/>
    <property type="molecule type" value="Genomic_DNA"/>
</dbReference>
<dbReference type="InterPro" id="IPR010351">
    <property type="entry name" value="DUF943"/>
</dbReference>
<evidence type="ECO:0000313" key="2">
    <source>
        <dbReference type="Proteomes" id="UP001195624"/>
    </source>
</evidence>
<comment type="caution">
    <text evidence="1">The sequence shown here is derived from an EMBL/GenBank/DDBJ whole genome shotgun (WGS) entry which is preliminary data.</text>
</comment>
<dbReference type="Proteomes" id="UP001195624">
    <property type="component" value="Unassembled WGS sequence"/>
</dbReference>
<keyword evidence="2" id="KW-1185">Reference proteome</keyword>
<protein>
    <submittedName>
        <fullName evidence="1">Uncharacterized protein</fullName>
    </submittedName>
</protein>
<evidence type="ECO:0000313" key="1">
    <source>
        <dbReference type="EMBL" id="MBP2169675.1"/>
    </source>
</evidence>
<organism evidence="1 2">
    <name type="scientific">Winslowiella toletana</name>
    <dbReference type="NCBI Taxonomy" id="92490"/>
    <lineage>
        <taxon>Bacteria</taxon>
        <taxon>Pseudomonadati</taxon>
        <taxon>Pseudomonadota</taxon>
        <taxon>Gammaproteobacteria</taxon>
        <taxon>Enterobacterales</taxon>
        <taxon>Erwiniaceae</taxon>
        <taxon>Winslowiella</taxon>
    </lineage>
</organism>
<gene>
    <name evidence="1" type="ORF">J2125_002867</name>
</gene>
<accession>A0ABS4PC30</accession>
<dbReference type="Pfam" id="PF06092">
    <property type="entry name" value="DUF943"/>
    <property type="match status" value="1"/>
</dbReference>